<evidence type="ECO:0000256" key="2">
    <source>
        <dbReference type="ARBA" id="ARBA00023315"/>
    </source>
</evidence>
<dbReference type="CDD" id="cd00830">
    <property type="entry name" value="KAS_III"/>
    <property type="match status" value="1"/>
</dbReference>
<dbReference type="GO" id="GO:0044550">
    <property type="term" value="P:secondary metabolite biosynthetic process"/>
    <property type="evidence" value="ECO:0007669"/>
    <property type="project" value="TreeGrafter"/>
</dbReference>
<dbReference type="SUPFAM" id="SSF53901">
    <property type="entry name" value="Thiolase-like"/>
    <property type="match status" value="1"/>
</dbReference>
<dbReference type="Proteomes" id="UP000057158">
    <property type="component" value="Chromosome"/>
</dbReference>
<gene>
    <name evidence="5" type="ORF">DSOUD_2450</name>
</gene>
<evidence type="ECO:0000259" key="4">
    <source>
        <dbReference type="Pfam" id="PF08545"/>
    </source>
</evidence>
<dbReference type="AlphaFoldDB" id="A0A0M3QG52"/>
<evidence type="ECO:0000313" key="6">
    <source>
        <dbReference type="Proteomes" id="UP000057158"/>
    </source>
</evidence>
<dbReference type="RefSeq" id="WP_053551232.1">
    <property type="nucleotide sequence ID" value="NZ_CP010802.1"/>
</dbReference>
<feature type="domain" description="Beta-ketoacyl-[acyl-carrier-protein] synthase III C-terminal" evidence="3">
    <location>
        <begin position="220"/>
        <end position="303"/>
    </location>
</feature>
<dbReference type="InterPro" id="IPR013747">
    <property type="entry name" value="ACP_syn_III_C"/>
</dbReference>
<protein>
    <submittedName>
        <fullName evidence="5">3-oxoacyl-[acyl-carrier-protein] synthase III</fullName>
    </submittedName>
</protein>
<keyword evidence="6" id="KW-1185">Reference proteome</keyword>
<dbReference type="InterPro" id="IPR013751">
    <property type="entry name" value="ACP_syn_III_N"/>
</dbReference>
<dbReference type="STRING" id="1603606.DSOUD_2450"/>
<feature type="domain" description="Beta-ketoacyl-[acyl-carrier-protein] synthase III N-terminal" evidence="4">
    <location>
        <begin position="106"/>
        <end position="169"/>
    </location>
</feature>
<accession>A0A0M3QG52</accession>
<evidence type="ECO:0000313" key="5">
    <source>
        <dbReference type="EMBL" id="ALC17203.1"/>
    </source>
</evidence>
<dbReference type="PATRIC" id="fig|1603606.3.peg.2647"/>
<dbReference type="EMBL" id="CP010802">
    <property type="protein sequence ID" value="ALC17203.1"/>
    <property type="molecule type" value="Genomic_DNA"/>
</dbReference>
<dbReference type="OrthoDB" id="9815506at2"/>
<sequence length="305" mass="33403">MLGIEEIGTYLPIGRISNYDRKSQFGIDDFFIEEKIGVRRVSVKSPEEETSDLCLSAFEDLQRRISLNKEEIEAVVVVTQNPDYNIPHTSAIVHGKLGLPSRCAAFDISLGCSGFVYALSVFQAFMAANGMKRGLLFTADPYSKVVDPQDKNTTLLFGDGAAVTLISEHPRFVTGRSTFGTLGSEYQKLICRDSTLFMNGRAIFNFAAKVVPDDLREMAAKNGIALEEIDRFLIHQGSKIIVDTIAAKLGLPAEKVPYATQDYGNTVSSTIPILLQNEFDGTARTIAICGFGVGLSWASSLLRRV</sequence>
<dbReference type="Pfam" id="PF08541">
    <property type="entry name" value="ACP_syn_III_C"/>
    <property type="match status" value="1"/>
</dbReference>
<keyword evidence="2" id="KW-0012">Acyltransferase</keyword>
<name>A0A0M3QG52_9BACT</name>
<reference evidence="5 6" key="1">
    <citation type="submission" date="2015-07" db="EMBL/GenBank/DDBJ databases">
        <title>Isolation and Genomic Characterization of a Novel Halophilic Metal-Reducing Deltaproteobacterium from the Deep Subsurface.</title>
        <authorList>
            <person name="Badalamenti J.P."/>
            <person name="Summers Z.M."/>
            <person name="Gralnick J.A."/>
            <person name="Bond D.R."/>
        </authorList>
    </citation>
    <scope>NUCLEOTIDE SEQUENCE [LARGE SCALE GENOMIC DNA]</scope>
    <source>
        <strain evidence="5 6">WTL</strain>
    </source>
</reference>
<dbReference type="PANTHER" id="PTHR34069">
    <property type="entry name" value="3-OXOACYL-[ACYL-CARRIER-PROTEIN] SYNTHASE 3"/>
    <property type="match status" value="1"/>
</dbReference>
<proteinExistence type="predicted"/>
<organism evidence="5 6">
    <name type="scientific">Desulfuromonas soudanensis</name>
    <dbReference type="NCBI Taxonomy" id="1603606"/>
    <lineage>
        <taxon>Bacteria</taxon>
        <taxon>Pseudomonadati</taxon>
        <taxon>Thermodesulfobacteriota</taxon>
        <taxon>Desulfuromonadia</taxon>
        <taxon>Desulfuromonadales</taxon>
        <taxon>Desulfuromonadaceae</taxon>
        <taxon>Desulfuromonas</taxon>
    </lineage>
</organism>
<dbReference type="GO" id="GO:0004315">
    <property type="term" value="F:3-oxoacyl-[acyl-carrier-protein] synthase activity"/>
    <property type="evidence" value="ECO:0007669"/>
    <property type="project" value="InterPro"/>
</dbReference>
<dbReference type="KEGG" id="des:DSOUD_2450"/>
<dbReference type="Gene3D" id="3.40.47.10">
    <property type="match status" value="1"/>
</dbReference>
<dbReference type="InterPro" id="IPR016039">
    <property type="entry name" value="Thiolase-like"/>
</dbReference>
<dbReference type="PANTHER" id="PTHR34069:SF3">
    <property type="entry name" value="ACYL-COA:ACYL-COA ALKYLTRANSFERASE"/>
    <property type="match status" value="1"/>
</dbReference>
<dbReference type="GO" id="GO:0006633">
    <property type="term" value="P:fatty acid biosynthetic process"/>
    <property type="evidence" value="ECO:0007669"/>
    <property type="project" value="InterPro"/>
</dbReference>
<evidence type="ECO:0000259" key="3">
    <source>
        <dbReference type="Pfam" id="PF08541"/>
    </source>
</evidence>
<keyword evidence="1" id="KW-0808">Transferase</keyword>
<evidence type="ECO:0000256" key="1">
    <source>
        <dbReference type="ARBA" id="ARBA00022679"/>
    </source>
</evidence>
<dbReference type="Pfam" id="PF08545">
    <property type="entry name" value="ACP_syn_III"/>
    <property type="match status" value="1"/>
</dbReference>